<proteinExistence type="predicted"/>
<feature type="compositionally biased region" description="Polar residues" evidence="1">
    <location>
        <begin position="55"/>
        <end position="64"/>
    </location>
</feature>
<dbReference type="EMBL" id="GISG01256076">
    <property type="protein sequence ID" value="MBA4672654.1"/>
    <property type="molecule type" value="Transcribed_RNA"/>
</dbReference>
<name>A0A7C9AP66_OPUST</name>
<feature type="region of interest" description="Disordered" evidence="1">
    <location>
        <begin position="49"/>
        <end position="83"/>
    </location>
</feature>
<reference evidence="2" key="1">
    <citation type="journal article" date="2013" name="J. Plant Res.">
        <title>Effect of fungi and light on seed germination of three Opuntia species from semiarid lands of central Mexico.</title>
        <authorList>
            <person name="Delgado-Sanchez P."/>
            <person name="Jimenez-Bremont J.F."/>
            <person name="Guerrero-Gonzalez Mde L."/>
            <person name="Flores J."/>
        </authorList>
    </citation>
    <scope>NUCLEOTIDE SEQUENCE</scope>
    <source>
        <tissue evidence="2">Cladode</tissue>
    </source>
</reference>
<evidence type="ECO:0000256" key="1">
    <source>
        <dbReference type="SAM" id="MobiDB-lite"/>
    </source>
</evidence>
<reference evidence="2" key="2">
    <citation type="submission" date="2020-07" db="EMBL/GenBank/DDBJ databases">
        <authorList>
            <person name="Vera ALvarez R."/>
            <person name="Arias-Moreno D.M."/>
            <person name="Jimenez-Jacinto V."/>
            <person name="Jimenez-Bremont J.F."/>
            <person name="Swaminathan K."/>
            <person name="Moose S.P."/>
            <person name="Guerrero-Gonzalez M.L."/>
            <person name="Marino-Ramirez L."/>
            <person name="Landsman D."/>
            <person name="Rodriguez-Kessler M."/>
            <person name="Delgado-Sanchez P."/>
        </authorList>
    </citation>
    <scope>NUCLEOTIDE SEQUENCE</scope>
    <source>
        <tissue evidence="2">Cladode</tissue>
    </source>
</reference>
<evidence type="ECO:0000313" key="2">
    <source>
        <dbReference type="EMBL" id="MBA4672654.1"/>
    </source>
</evidence>
<accession>A0A7C9AP66</accession>
<organism evidence="2">
    <name type="scientific">Opuntia streptacantha</name>
    <name type="common">Prickly pear cactus</name>
    <name type="synonym">Opuntia cardona</name>
    <dbReference type="NCBI Taxonomy" id="393608"/>
    <lineage>
        <taxon>Eukaryota</taxon>
        <taxon>Viridiplantae</taxon>
        <taxon>Streptophyta</taxon>
        <taxon>Embryophyta</taxon>
        <taxon>Tracheophyta</taxon>
        <taxon>Spermatophyta</taxon>
        <taxon>Magnoliopsida</taxon>
        <taxon>eudicotyledons</taxon>
        <taxon>Gunneridae</taxon>
        <taxon>Pentapetalae</taxon>
        <taxon>Caryophyllales</taxon>
        <taxon>Cactineae</taxon>
        <taxon>Cactaceae</taxon>
        <taxon>Opuntioideae</taxon>
        <taxon>Opuntia</taxon>
    </lineage>
</organism>
<protein>
    <submittedName>
        <fullName evidence="2">Uncharacterized protein</fullName>
    </submittedName>
</protein>
<sequence length="234" mass="25929">MDSIYITSPFLFLSYPSKSALTLSPLKRTSPPSFSLFSSVPCPSLQRFHGPASRPTLNGRQPPQSLAGHPLSRRRPHNPKPPAQVPYFPLSSPCFAPFCRGQLLARSSPGINRPAPHHHIDAICSLPPIFGFPFSRPREALLYGPYSAPPVFFDHDQLDPTAVDHRCLPPATACRLTACMTTCNRHLPIASSLDLVKHLIGKVKNLNPMAFNLDLFWLINLTFYTNSKVKLLVV</sequence>
<dbReference type="AlphaFoldDB" id="A0A7C9AP66"/>